<dbReference type="Pfam" id="PF04448">
    <property type="entry name" value="DUF551"/>
    <property type="match status" value="1"/>
</dbReference>
<keyword evidence="3" id="KW-1185">Reference proteome</keyword>
<proteinExistence type="predicted"/>
<protein>
    <submittedName>
        <fullName evidence="2">Gp38</fullName>
    </submittedName>
</protein>
<evidence type="ECO:0000313" key="2">
    <source>
        <dbReference type="EMBL" id="EIP86743.1"/>
    </source>
</evidence>
<reference evidence="3" key="1">
    <citation type="journal article" date="2012" name="J. Bacteriol.">
        <title>Revised Genome Sequence of Burkholderia thailandensis MSMB43 with Improved Annotation.</title>
        <authorList>
            <person name="Zhuo Y."/>
            <person name="Liu L."/>
            <person name="Wang Q."/>
            <person name="Liu X."/>
            <person name="Ren B."/>
            <person name="Liu M."/>
            <person name="Ni P."/>
            <person name="Cheng Y.Q."/>
            <person name="Zhang L."/>
        </authorList>
    </citation>
    <scope>NUCLEOTIDE SEQUENCE [LARGE SCALE GENOMIC DNA]</scope>
    <source>
        <strain evidence="3">MSMB43</strain>
    </source>
</reference>
<dbReference type="Proteomes" id="UP000004682">
    <property type="component" value="Unassembled WGS sequence"/>
</dbReference>
<name>A0ABN0G3B2_9BURK</name>
<accession>A0ABN0G3B2</accession>
<organism evidence="2 3">
    <name type="scientific">Burkholderia humptydooensis MSMB43</name>
    <dbReference type="NCBI Taxonomy" id="441157"/>
    <lineage>
        <taxon>Bacteria</taxon>
        <taxon>Pseudomonadati</taxon>
        <taxon>Pseudomonadota</taxon>
        <taxon>Betaproteobacteria</taxon>
        <taxon>Burkholderiales</taxon>
        <taxon>Burkholderiaceae</taxon>
        <taxon>Burkholderia</taxon>
        <taxon>pseudomallei group</taxon>
    </lineage>
</organism>
<gene>
    <name evidence="2" type="ORF">A33K_16346</name>
</gene>
<evidence type="ECO:0000313" key="3">
    <source>
        <dbReference type="Proteomes" id="UP000004682"/>
    </source>
</evidence>
<dbReference type="InterPro" id="IPR007539">
    <property type="entry name" value="DUF551"/>
</dbReference>
<evidence type="ECO:0000259" key="1">
    <source>
        <dbReference type="Pfam" id="PF04448"/>
    </source>
</evidence>
<dbReference type="EMBL" id="JH692064">
    <property type="protein sequence ID" value="EIP86743.1"/>
    <property type="molecule type" value="Genomic_DNA"/>
</dbReference>
<sequence>MTADQRQTLGEALTEYFVTLHSDAGICAQDGRILRTFDYFDSRNIDDLIDRAIMPALAESPVKEPAPLTTQAEQHADWRGDFERQTSAAGFDLSREEFGGEYCHPDSADAFRWYYTGRLDEACSGTPSSQLAAAPIGYCERAGGCVCGGDLPRVREGCSEWVKVESQAARATSANKTGAEGANWIPVSRKLPARGEGVLVAVQFDHADDWRMKVGGLSDEGTWTVFGASWTPSHWMPLPPPPRASTQPAMAAVAPADHISQAGKMVSAEGTADERAAFERYVILSTDQSIERDSRGEYVSQLTREWWRVWQARAAASPAAEAVATVEVGGMEHGPFIFQTTPHGADTLPKGTHSLYAAPQPAQADALEEEAYVAKRMAETLATVYATIIGDDPVDADDSLNAIERVMRAAQVLRLEVDLYRAQADAPLPRASGAAEPMTTEQRKALADAERVLAENWEHATADLLHDAFAASVAPAHAAECPHCDDEGVIEADSGASPCACAQDAQEGMPTFGARWTQADAPTGRVVSVSDHVWHGYCAILAILGMEDAGDPVAEVERLKAQADAPAEAREPMSEELRDTLRLAIGYIGSSDRSDRLIHTARINALIAAGSAPAEARV</sequence>
<feature type="domain" description="DUF551" evidence="1">
    <location>
        <begin position="184"/>
        <end position="242"/>
    </location>
</feature>